<dbReference type="EMBL" id="CM056741">
    <property type="protein sequence ID" value="KAJ8686016.1"/>
    <property type="molecule type" value="Genomic_DNA"/>
</dbReference>
<organism evidence="1 2">
    <name type="scientific">Eretmocerus hayati</name>
    <dbReference type="NCBI Taxonomy" id="131215"/>
    <lineage>
        <taxon>Eukaryota</taxon>
        <taxon>Metazoa</taxon>
        <taxon>Ecdysozoa</taxon>
        <taxon>Arthropoda</taxon>
        <taxon>Hexapoda</taxon>
        <taxon>Insecta</taxon>
        <taxon>Pterygota</taxon>
        <taxon>Neoptera</taxon>
        <taxon>Endopterygota</taxon>
        <taxon>Hymenoptera</taxon>
        <taxon>Apocrita</taxon>
        <taxon>Proctotrupomorpha</taxon>
        <taxon>Chalcidoidea</taxon>
        <taxon>Aphelinidae</taxon>
        <taxon>Aphelininae</taxon>
        <taxon>Eretmocerus</taxon>
    </lineage>
</organism>
<gene>
    <name evidence="1" type="ORF">QAD02_021809</name>
</gene>
<dbReference type="Proteomes" id="UP001239111">
    <property type="component" value="Chromosome 1"/>
</dbReference>
<sequence length="238" mass="27299">MMILRLGGFHSCMSFLTAMGSSMDFSGLKPVFCKFLAELSASNALSGRAYFQGIRGHFLVNLGLSSIVLSMIDFSESEIEELEKLSEKVGEPDFMSDREAFCTLKTKFEEKLEGLKKRGPTPQWWAQLIYMGTLLQNNIGAERSGNFGLHIKTIFEMLPYFYAAGHIHYAKYAHIYLQTMLRLKEMMKDAPEEYKEIVELGFSTIRRTHKFWFGSWVDFVIEQMLMKNLKGRGGIIEH</sequence>
<keyword evidence="2" id="KW-1185">Reference proteome</keyword>
<accession>A0ACC2PR85</accession>
<name>A0ACC2PR85_9HYME</name>
<evidence type="ECO:0000313" key="1">
    <source>
        <dbReference type="EMBL" id="KAJ8686016.1"/>
    </source>
</evidence>
<reference evidence="1" key="1">
    <citation type="submission" date="2023-04" db="EMBL/GenBank/DDBJ databases">
        <title>A chromosome-level genome assembly of the parasitoid wasp Eretmocerus hayati.</title>
        <authorList>
            <person name="Zhong Y."/>
            <person name="Liu S."/>
            <person name="Liu Y."/>
        </authorList>
    </citation>
    <scope>NUCLEOTIDE SEQUENCE</scope>
    <source>
        <strain evidence="1">ZJU_SS_LIU_2023</strain>
    </source>
</reference>
<protein>
    <submittedName>
        <fullName evidence="1">Uncharacterized protein</fullName>
    </submittedName>
</protein>
<evidence type="ECO:0000313" key="2">
    <source>
        <dbReference type="Proteomes" id="UP001239111"/>
    </source>
</evidence>
<proteinExistence type="predicted"/>
<comment type="caution">
    <text evidence="1">The sequence shown here is derived from an EMBL/GenBank/DDBJ whole genome shotgun (WGS) entry which is preliminary data.</text>
</comment>